<dbReference type="InterPro" id="IPR008147">
    <property type="entry name" value="Gln_synt_N"/>
</dbReference>
<evidence type="ECO:0000259" key="20">
    <source>
        <dbReference type="PROSITE" id="PS51987"/>
    </source>
</evidence>
<evidence type="ECO:0000256" key="12">
    <source>
        <dbReference type="ARBA" id="ARBA00030668"/>
    </source>
</evidence>
<evidence type="ECO:0000256" key="5">
    <source>
        <dbReference type="ARBA" id="ARBA00022490"/>
    </source>
</evidence>
<evidence type="ECO:0000256" key="18">
    <source>
        <dbReference type="RuleBase" id="RU000384"/>
    </source>
</evidence>
<dbReference type="SUPFAM" id="SSF55931">
    <property type="entry name" value="Glutamine synthetase/guanido kinase"/>
    <property type="match status" value="1"/>
</dbReference>
<evidence type="ECO:0000313" key="22">
    <source>
        <dbReference type="Proteomes" id="UP000005384"/>
    </source>
</evidence>
<feature type="domain" description="GS beta-grasp" evidence="19">
    <location>
        <begin position="16"/>
        <end position="102"/>
    </location>
</feature>
<evidence type="ECO:0000313" key="21">
    <source>
        <dbReference type="EMBL" id="EHI60475.1"/>
    </source>
</evidence>
<feature type="binding site" evidence="16">
    <location>
        <position position="131"/>
    </location>
    <ligand>
        <name>Mg(2+)</name>
        <dbReference type="ChEBI" id="CHEBI:18420"/>
        <label>1</label>
    </ligand>
</feature>
<feature type="binding site" evidence="16">
    <location>
        <position position="334"/>
    </location>
    <ligand>
        <name>Mg(2+)</name>
        <dbReference type="ChEBI" id="CHEBI:18420"/>
        <label>1</label>
    </ligand>
</feature>
<name>G5IDE0_9FIRM</name>
<feature type="binding site" evidence="16">
    <location>
        <position position="188"/>
    </location>
    <ligand>
        <name>Mg(2+)</name>
        <dbReference type="ChEBI" id="CHEBI:18420"/>
        <label>1</label>
    </ligand>
</feature>
<keyword evidence="7 16" id="KW-0479">Metal-binding</keyword>
<evidence type="ECO:0000256" key="14">
    <source>
        <dbReference type="PIRSR" id="PIRSR604809-1"/>
    </source>
</evidence>
<feature type="binding site" evidence="14">
    <location>
        <position position="336"/>
    </location>
    <ligand>
        <name>L-glutamate</name>
        <dbReference type="ChEBI" id="CHEBI:29985"/>
    </ligand>
</feature>
<feature type="binding site" evidence="16">
    <location>
        <position position="244"/>
    </location>
    <ligand>
        <name>Mg(2+)</name>
        <dbReference type="ChEBI" id="CHEBI:18420"/>
        <label>1</label>
    </ligand>
</feature>
<dbReference type="FunFam" id="3.10.20.70:FF:000005">
    <property type="entry name" value="Glutamine synthetase"/>
    <property type="match status" value="1"/>
</dbReference>
<dbReference type="EMBL" id="ADLN01000018">
    <property type="protein sequence ID" value="EHI60475.1"/>
    <property type="molecule type" value="Genomic_DNA"/>
</dbReference>
<dbReference type="SMART" id="SM01230">
    <property type="entry name" value="Gln-synt_C"/>
    <property type="match status" value="1"/>
</dbReference>
<dbReference type="HOGENOM" id="CLU_017290_1_3_9"/>
<keyword evidence="10 16" id="KW-0460">Magnesium</keyword>
<evidence type="ECO:0000256" key="7">
    <source>
        <dbReference type="ARBA" id="ARBA00022723"/>
    </source>
</evidence>
<dbReference type="AlphaFoldDB" id="G5IDE0"/>
<comment type="caution">
    <text evidence="21">The sequence shown here is derived from an EMBL/GenBank/DDBJ whole genome shotgun (WGS) entry which is preliminary data.</text>
</comment>
<evidence type="ECO:0000256" key="4">
    <source>
        <dbReference type="ARBA" id="ARBA00021364"/>
    </source>
</evidence>
<evidence type="ECO:0000256" key="13">
    <source>
        <dbReference type="ARBA" id="ARBA00049436"/>
    </source>
</evidence>
<proteinExistence type="inferred from homology"/>
<evidence type="ECO:0000259" key="19">
    <source>
        <dbReference type="PROSITE" id="PS51986"/>
    </source>
</evidence>
<dbReference type="GO" id="GO:0004356">
    <property type="term" value="F:glutamine synthetase activity"/>
    <property type="evidence" value="ECO:0007669"/>
    <property type="project" value="UniProtKB-EC"/>
</dbReference>
<reference evidence="21 22" key="1">
    <citation type="submission" date="2011-08" db="EMBL/GenBank/DDBJ databases">
        <title>The Genome Sequence of Clostridium hathewayi WAL-18680.</title>
        <authorList>
            <consortium name="The Broad Institute Genome Sequencing Platform"/>
            <person name="Earl A."/>
            <person name="Ward D."/>
            <person name="Feldgarden M."/>
            <person name="Gevers D."/>
            <person name="Finegold S.M."/>
            <person name="Summanen P.H."/>
            <person name="Molitoris D.R."/>
            <person name="Song M."/>
            <person name="Daigneault M."/>
            <person name="Allen-Vercoe E."/>
            <person name="Young S.K."/>
            <person name="Zeng Q."/>
            <person name="Gargeya S."/>
            <person name="Fitzgerald M."/>
            <person name="Haas B."/>
            <person name="Abouelleil A."/>
            <person name="Alvarado L."/>
            <person name="Arachchi H.M."/>
            <person name="Berlin A."/>
            <person name="Brown A."/>
            <person name="Chapman S.B."/>
            <person name="Chen Z."/>
            <person name="Dunbar C."/>
            <person name="Freedman E."/>
            <person name="Gearin G."/>
            <person name="Gellesch M."/>
            <person name="Goldberg J."/>
            <person name="Griggs A."/>
            <person name="Gujja S."/>
            <person name="Heiman D."/>
            <person name="Howarth C."/>
            <person name="Larson L."/>
            <person name="Lui A."/>
            <person name="MacDonald P.J.P."/>
            <person name="Montmayeur A."/>
            <person name="Murphy C."/>
            <person name="Neiman D."/>
            <person name="Pearson M."/>
            <person name="Priest M."/>
            <person name="Roberts A."/>
            <person name="Saif S."/>
            <person name="Shea T."/>
            <person name="Shenoy N."/>
            <person name="Sisk P."/>
            <person name="Stolte C."/>
            <person name="Sykes S."/>
            <person name="Wortman J."/>
            <person name="Nusbaum C."/>
            <person name="Birren B."/>
        </authorList>
    </citation>
    <scope>NUCLEOTIDE SEQUENCE [LARGE SCALE GENOMIC DNA]</scope>
    <source>
        <strain evidence="21 22">WAL-18680</strain>
    </source>
</reference>
<dbReference type="PROSITE" id="PS51986">
    <property type="entry name" value="GS_BETA_GRASP"/>
    <property type="match status" value="1"/>
</dbReference>
<keyword evidence="8 15" id="KW-0547">Nucleotide-binding</keyword>
<dbReference type="OrthoDB" id="9807095at2"/>
<comment type="catalytic activity">
    <reaction evidence="13">
        <text>L-glutamate + NH4(+) + ATP = L-glutamine + ADP + phosphate + H(+)</text>
        <dbReference type="Rhea" id="RHEA:16169"/>
        <dbReference type="ChEBI" id="CHEBI:15378"/>
        <dbReference type="ChEBI" id="CHEBI:28938"/>
        <dbReference type="ChEBI" id="CHEBI:29985"/>
        <dbReference type="ChEBI" id="CHEBI:30616"/>
        <dbReference type="ChEBI" id="CHEBI:43474"/>
        <dbReference type="ChEBI" id="CHEBI:58359"/>
        <dbReference type="ChEBI" id="CHEBI:456216"/>
        <dbReference type="EC" id="6.3.1.2"/>
    </reaction>
</comment>
<keyword evidence="22" id="KW-1185">Reference proteome</keyword>
<evidence type="ECO:0000256" key="8">
    <source>
        <dbReference type="ARBA" id="ARBA00022741"/>
    </source>
</evidence>
<dbReference type="InterPro" id="IPR004809">
    <property type="entry name" value="Gln_synth_I"/>
</dbReference>
<keyword evidence="9 15" id="KW-0067">ATP-binding</keyword>
<feature type="binding site" evidence="15">
    <location>
        <position position="183"/>
    </location>
    <ligand>
        <name>ATP</name>
        <dbReference type="ChEBI" id="CHEBI:30616"/>
    </ligand>
</feature>
<keyword evidence="6" id="KW-0436">Ligase</keyword>
<dbReference type="Proteomes" id="UP000005384">
    <property type="component" value="Unassembled WGS sequence"/>
</dbReference>
<dbReference type="Gene3D" id="3.30.590.10">
    <property type="entry name" value="Glutamine synthetase/guanido kinase, catalytic domain"/>
    <property type="match status" value="1"/>
</dbReference>
<dbReference type="GO" id="GO:0006542">
    <property type="term" value="P:glutamine biosynthetic process"/>
    <property type="evidence" value="ECO:0007669"/>
    <property type="project" value="InterPro"/>
</dbReference>
<evidence type="ECO:0000256" key="11">
    <source>
        <dbReference type="ARBA" id="ARBA00030136"/>
    </source>
</evidence>
<gene>
    <name evidence="21" type="ORF">HMPREF9473_01517</name>
</gene>
<comment type="subcellular location">
    <subcellularLocation>
        <location evidence="1">Cytoplasm</location>
    </subcellularLocation>
</comment>
<evidence type="ECO:0000256" key="16">
    <source>
        <dbReference type="PIRSR" id="PIRSR604809-3"/>
    </source>
</evidence>
<dbReference type="RefSeq" id="WP_006779503.1">
    <property type="nucleotide sequence ID" value="NZ_CP040506.1"/>
</dbReference>
<feature type="domain" description="GS catalytic" evidence="20">
    <location>
        <begin position="108"/>
        <end position="445"/>
    </location>
</feature>
<dbReference type="InterPro" id="IPR014746">
    <property type="entry name" value="Gln_synth/guanido_kin_cat_dom"/>
</dbReference>
<organism evidence="21 22">
    <name type="scientific">Hungatella hathewayi WAL-18680</name>
    <dbReference type="NCBI Taxonomy" id="742737"/>
    <lineage>
        <taxon>Bacteria</taxon>
        <taxon>Bacillati</taxon>
        <taxon>Bacillota</taxon>
        <taxon>Clostridia</taxon>
        <taxon>Lachnospirales</taxon>
        <taxon>Lachnospiraceae</taxon>
        <taxon>Hungatella</taxon>
    </lineage>
</organism>
<dbReference type="InterPro" id="IPR036651">
    <property type="entry name" value="Gln_synt_N_sf"/>
</dbReference>
<dbReference type="Pfam" id="PF00120">
    <property type="entry name" value="Gln-synt_C"/>
    <property type="match status" value="1"/>
</dbReference>
<dbReference type="Pfam" id="PF03951">
    <property type="entry name" value="Gln-synt_N"/>
    <property type="match status" value="1"/>
</dbReference>
<evidence type="ECO:0000256" key="15">
    <source>
        <dbReference type="PIRSR" id="PIRSR604809-2"/>
    </source>
</evidence>
<evidence type="ECO:0000256" key="10">
    <source>
        <dbReference type="ARBA" id="ARBA00022842"/>
    </source>
</evidence>
<protein>
    <recommendedName>
        <fullName evidence="4">Glutamine synthetase</fullName>
        <ecNumber evidence="3">6.3.1.2</ecNumber>
    </recommendedName>
    <alternativeName>
        <fullName evidence="12">Glutamate--ammonia ligase</fullName>
    </alternativeName>
    <alternativeName>
        <fullName evidence="11">Glutamine synthetase I alpha</fullName>
    </alternativeName>
</protein>
<evidence type="ECO:0000256" key="1">
    <source>
        <dbReference type="ARBA" id="ARBA00004496"/>
    </source>
</evidence>
<dbReference type="PANTHER" id="PTHR43785">
    <property type="entry name" value="GAMMA-GLUTAMYLPUTRESCINE SYNTHETASE"/>
    <property type="match status" value="1"/>
</dbReference>
<dbReference type="GO" id="GO:0005737">
    <property type="term" value="C:cytoplasm"/>
    <property type="evidence" value="ECO:0007669"/>
    <property type="project" value="UniProtKB-SubCell"/>
</dbReference>
<dbReference type="PROSITE" id="PS51987">
    <property type="entry name" value="GS_CATALYTIC"/>
    <property type="match status" value="1"/>
</dbReference>
<dbReference type="EC" id="6.3.1.2" evidence="3"/>
<evidence type="ECO:0000256" key="9">
    <source>
        <dbReference type="ARBA" id="ARBA00022840"/>
    </source>
</evidence>
<sequence length="445" mass="50335">MSKYSKEDIIRLVEEEDVEFIRLQFTDIFGMLKNVAITFSQLEKALDNRCMFDGSAIEGFVRAEETDMYLYPDLDTFEIFPWRPQQGKVARLMCDVYCSDNTPFEGDPRYVLKKVLKEAEDMGYRFNVGPECEFFLFHTDEEGRPTTTTHEMAGYFDVGPIDLAENVRRDIVLNLEEMGFEIESSHHEIAPAQHEVDFKYAKGLVAADNILTFKMAVKTIAKRHGLHATFMPKPKAGVNGSGMHINMSLEDKNGKNVFADTSDELGLSETAYQFMAGILAHIRNMTILTNPIVNSYKRLIPGYDAPTYIGWSPAAKRGQLIRIPSSRGESTRIELRSPDSAVNPYLALAACLAAGLDGIKKNMVPPKALSVNVSSMDEREWKELGISQLPKTLGEAIEAFEGDEFLMGVLGNHIYTKYLEAKKEEWGEFRAQVTDWEIGEYLYKF</sequence>
<feature type="binding site" evidence="16">
    <location>
        <position position="195"/>
    </location>
    <ligand>
        <name>Mg(2+)</name>
        <dbReference type="ChEBI" id="CHEBI:18420"/>
        <label>1</label>
    </ligand>
</feature>
<feature type="binding site" evidence="16">
    <location>
        <position position="133"/>
    </location>
    <ligand>
        <name>Mg(2+)</name>
        <dbReference type="ChEBI" id="CHEBI:18420"/>
        <label>1</label>
    </ligand>
</feature>
<evidence type="ECO:0000256" key="6">
    <source>
        <dbReference type="ARBA" id="ARBA00022598"/>
    </source>
</evidence>
<dbReference type="PANTHER" id="PTHR43785:SF12">
    <property type="entry name" value="TYPE-1 GLUTAMINE SYNTHETASE 2"/>
    <property type="match status" value="1"/>
</dbReference>
<dbReference type="FunFam" id="3.30.590.10:FF:000003">
    <property type="entry name" value="Glutamine synthetase 2"/>
    <property type="match status" value="1"/>
</dbReference>
<dbReference type="SUPFAM" id="SSF54368">
    <property type="entry name" value="Glutamine synthetase, N-terminal domain"/>
    <property type="match status" value="1"/>
</dbReference>
<dbReference type="InterPro" id="IPR008146">
    <property type="entry name" value="Gln_synth_cat_dom"/>
</dbReference>
<feature type="binding site" evidence="14">
    <location>
        <position position="298"/>
    </location>
    <ligand>
        <name>L-glutamate</name>
        <dbReference type="ChEBI" id="CHEBI:29985"/>
    </ligand>
</feature>
<feature type="binding site" evidence="14">
    <location>
        <position position="317"/>
    </location>
    <ligand>
        <name>L-glutamate</name>
        <dbReference type="ChEBI" id="CHEBI:29985"/>
    </ligand>
</feature>
<dbReference type="NCBIfam" id="TIGR00653">
    <property type="entry name" value="GlnA"/>
    <property type="match status" value="1"/>
</dbReference>
<accession>G5IDE0</accession>
<dbReference type="PATRIC" id="fig|742737.3.peg.1532"/>
<dbReference type="GO" id="GO:0046872">
    <property type="term" value="F:metal ion binding"/>
    <property type="evidence" value="ECO:0007669"/>
    <property type="project" value="UniProtKB-KW"/>
</dbReference>
<evidence type="ECO:0000256" key="17">
    <source>
        <dbReference type="PROSITE-ProRule" id="PRU01330"/>
    </source>
</evidence>
<evidence type="ECO:0000256" key="3">
    <source>
        <dbReference type="ARBA" id="ARBA00012937"/>
    </source>
</evidence>
<feature type="binding site" evidence="15">
    <location>
        <position position="317"/>
    </location>
    <ligand>
        <name>ATP</name>
        <dbReference type="ChEBI" id="CHEBI:30616"/>
    </ligand>
</feature>
<evidence type="ECO:0000256" key="2">
    <source>
        <dbReference type="ARBA" id="ARBA00009897"/>
    </source>
</evidence>
<comment type="similarity">
    <text evidence="2 17 18">Belongs to the glutamine synthetase family.</text>
</comment>
<dbReference type="Gene3D" id="3.10.20.70">
    <property type="entry name" value="Glutamine synthetase, N-terminal domain"/>
    <property type="match status" value="1"/>
</dbReference>
<keyword evidence="5" id="KW-0963">Cytoplasm</keyword>
<dbReference type="GO" id="GO:0005524">
    <property type="term" value="F:ATP binding"/>
    <property type="evidence" value="ECO:0007669"/>
    <property type="project" value="UniProtKB-KW"/>
</dbReference>
<feature type="binding site" evidence="14">
    <location>
        <begin position="239"/>
        <end position="240"/>
    </location>
    <ligand>
        <name>L-glutamate</name>
        <dbReference type="ChEBI" id="CHEBI:29985"/>
    </ligand>
</feature>
<feature type="binding site" evidence="15">
    <location>
        <begin position="198"/>
        <end position="200"/>
    </location>
    <ligand>
        <name>ATP</name>
        <dbReference type="ChEBI" id="CHEBI:30616"/>
    </ligand>
</feature>
<comment type="cofactor">
    <cofactor evidence="16">
        <name>Mg(2+)</name>
        <dbReference type="ChEBI" id="CHEBI:18420"/>
    </cofactor>
    <text evidence="16">Binds 2 Mg(2+) ions per subunit.</text>
</comment>